<gene>
    <name evidence="13" type="ORF">VHEMI02131</name>
</gene>
<dbReference type="InterPro" id="IPR044865">
    <property type="entry name" value="MRH_dom"/>
</dbReference>
<dbReference type="PANTHER" id="PTHR15071">
    <property type="entry name" value="MANNOSE-6-PHOSPHATE RECEPTOR FAMILY MEMBER"/>
    <property type="match status" value="1"/>
</dbReference>
<protein>
    <recommendedName>
        <fullName evidence="12">MRH domain-containing protein</fullName>
    </recommendedName>
</protein>
<dbReference type="GO" id="GO:0000139">
    <property type="term" value="C:Golgi membrane"/>
    <property type="evidence" value="ECO:0007669"/>
    <property type="project" value="UniProtKB-SubCell"/>
</dbReference>
<feature type="region of interest" description="Disordered" evidence="9">
    <location>
        <begin position="137"/>
        <end position="185"/>
    </location>
</feature>
<evidence type="ECO:0000313" key="13">
    <source>
        <dbReference type="EMBL" id="CEJ82039.1"/>
    </source>
</evidence>
<keyword evidence="4 11" id="KW-0732">Signal</keyword>
<keyword evidence="2" id="KW-0813">Transport</keyword>
<sequence>MRFLAPTAALLFALGASATQADKPTTTSHAPECTATSSTITDAFFDLRPDTARKSTTSKPNKYGVTKDYHARGFDYGKNFTLNICGAVVDPVQGVVGINKTTWQNVSAYYESKGEIFSIGSQSVNLTSRGKKLVLQYRDGSPCGPGSATKRSTSPGRASPYGDTSKPIKKPDSPKKISDDDEQSIRRKSTTISFICDRDPVSSQATISFVGTDPDECAYFFEARSVHACSQVEPHKPGSVGPGSIFGLIFFIALLVYVIGGVCYNRTVAHARGWRQLPNFSLWAGIWSFFSDMFVILLASCTRLFPGSRGAYSNLNSNYSSRNRNSDAENRLIDQLDEEWDD</sequence>
<dbReference type="HOGENOM" id="CLU_064145_0_0_1"/>
<evidence type="ECO:0000256" key="2">
    <source>
        <dbReference type="ARBA" id="ARBA00022448"/>
    </source>
</evidence>
<dbReference type="Proteomes" id="UP000039046">
    <property type="component" value="Unassembled WGS sequence"/>
</dbReference>
<dbReference type="PROSITE" id="PS51914">
    <property type="entry name" value="MRH"/>
    <property type="match status" value="1"/>
</dbReference>
<dbReference type="STRING" id="1531966.A0A0A1T9K0"/>
<accession>A0A0A1T9K0</accession>
<keyword evidence="6 10" id="KW-0472">Membrane</keyword>
<evidence type="ECO:0000256" key="3">
    <source>
        <dbReference type="ARBA" id="ARBA00022692"/>
    </source>
</evidence>
<dbReference type="EMBL" id="CDHN01000001">
    <property type="protein sequence ID" value="CEJ82039.1"/>
    <property type="molecule type" value="Genomic_DNA"/>
</dbReference>
<dbReference type="GO" id="GO:0007034">
    <property type="term" value="P:vacuolar transport"/>
    <property type="evidence" value="ECO:0007669"/>
    <property type="project" value="TreeGrafter"/>
</dbReference>
<dbReference type="Gene3D" id="2.70.130.10">
    <property type="entry name" value="Mannose-6-phosphate receptor binding domain"/>
    <property type="match status" value="2"/>
</dbReference>
<evidence type="ECO:0000256" key="9">
    <source>
        <dbReference type="SAM" id="MobiDB-lite"/>
    </source>
</evidence>
<evidence type="ECO:0000256" key="7">
    <source>
        <dbReference type="ARBA" id="ARBA00023157"/>
    </source>
</evidence>
<comment type="subcellular location">
    <subcellularLocation>
        <location evidence="1">Endomembrane system</location>
    </subcellularLocation>
</comment>
<feature type="domain" description="MRH" evidence="12">
    <location>
        <begin position="31"/>
        <end position="231"/>
    </location>
</feature>
<feature type="transmembrane region" description="Helical" evidence="10">
    <location>
        <begin position="245"/>
        <end position="265"/>
    </location>
</feature>
<feature type="transmembrane region" description="Helical" evidence="10">
    <location>
        <begin position="277"/>
        <end position="299"/>
    </location>
</feature>
<evidence type="ECO:0000256" key="4">
    <source>
        <dbReference type="ARBA" id="ARBA00022729"/>
    </source>
</evidence>
<reference evidence="13 14" key="1">
    <citation type="journal article" date="2015" name="Genome Announc.">
        <title>Draft Genome Sequence and Gene Annotation of the Entomopathogenic Fungus Verticillium hemipterigenum.</title>
        <authorList>
            <person name="Horn F."/>
            <person name="Habel A."/>
            <person name="Scharf D.H."/>
            <person name="Dworschak J."/>
            <person name="Brakhage A.A."/>
            <person name="Guthke R."/>
            <person name="Hertweck C."/>
            <person name="Linde J."/>
        </authorList>
    </citation>
    <scope>NUCLEOTIDE SEQUENCE [LARGE SCALE GENOMIC DNA]</scope>
</reference>
<keyword evidence="8" id="KW-0325">Glycoprotein</keyword>
<keyword evidence="3 10" id="KW-0812">Transmembrane</keyword>
<keyword evidence="7" id="KW-1015">Disulfide bond</keyword>
<proteinExistence type="predicted"/>
<dbReference type="GO" id="GO:0010008">
    <property type="term" value="C:endosome membrane"/>
    <property type="evidence" value="ECO:0007669"/>
    <property type="project" value="UniProtKB-SubCell"/>
</dbReference>
<evidence type="ECO:0000256" key="5">
    <source>
        <dbReference type="ARBA" id="ARBA00022989"/>
    </source>
</evidence>
<dbReference type="OrthoDB" id="4504960at2759"/>
<dbReference type="Pfam" id="PF02157">
    <property type="entry name" value="Man-6-P_recep"/>
    <property type="match status" value="1"/>
</dbReference>
<evidence type="ECO:0000256" key="10">
    <source>
        <dbReference type="SAM" id="Phobius"/>
    </source>
</evidence>
<organism evidence="13 14">
    <name type="scientific">[Torrubiella] hemipterigena</name>
    <dbReference type="NCBI Taxonomy" id="1531966"/>
    <lineage>
        <taxon>Eukaryota</taxon>
        <taxon>Fungi</taxon>
        <taxon>Dikarya</taxon>
        <taxon>Ascomycota</taxon>
        <taxon>Pezizomycotina</taxon>
        <taxon>Sordariomycetes</taxon>
        <taxon>Hypocreomycetidae</taxon>
        <taxon>Hypocreales</taxon>
        <taxon>Clavicipitaceae</taxon>
        <taxon>Clavicipitaceae incertae sedis</taxon>
        <taxon>'Torrubiella' clade</taxon>
    </lineage>
</organism>
<dbReference type="SUPFAM" id="SSF50911">
    <property type="entry name" value="Mannose 6-phosphate receptor domain"/>
    <property type="match status" value="1"/>
</dbReference>
<evidence type="ECO:0000256" key="1">
    <source>
        <dbReference type="ARBA" id="ARBA00004308"/>
    </source>
</evidence>
<dbReference type="AlphaFoldDB" id="A0A0A1T9K0"/>
<feature type="chain" id="PRO_5001979441" description="MRH domain-containing protein" evidence="11">
    <location>
        <begin position="22"/>
        <end position="342"/>
    </location>
</feature>
<evidence type="ECO:0000256" key="11">
    <source>
        <dbReference type="SAM" id="SignalP"/>
    </source>
</evidence>
<dbReference type="GO" id="GO:0005770">
    <property type="term" value="C:late endosome"/>
    <property type="evidence" value="ECO:0007669"/>
    <property type="project" value="TreeGrafter"/>
</dbReference>
<evidence type="ECO:0000259" key="12">
    <source>
        <dbReference type="PROSITE" id="PS51914"/>
    </source>
</evidence>
<dbReference type="PANTHER" id="PTHR15071:SF0">
    <property type="entry name" value="MANNOSE 6-PHOSPHATE RECEPTOR-LIKE PROTEIN 1"/>
    <property type="match status" value="1"/>
</dbReference>
<evidence type="ECO:0000313" key="14">
    <source>
        <dbReference type="Proteomes" id="UP000039046"/>
    </source>
</evidence>
<name>A0A0A1T9K0_9HYPO</name>
<dbReference type="InterPro" id="IPR009011">
    <property type="entry name" value="Man6P_isomerase_rcpt-bd_dom_sf"/>
</dbReference>
<keyword evidence="14" id="KW-1185">Reference proteome</keyword>
<dbReference type="InterPro" id="IPR028927">
    <property type="entry name" value="Man-6-P_rcpt"/>
</dbReference>
<evidence type="ECO:0000256" key="6">
    <source>
        <dbReference type="ARBA" id="ARBA00023136"/>
    </source>
</evidence>
<feature type="compositionally biased region" description="Basic and acidic residues" evidence="9">
    <location>
        <begin position="169"/>
        <end position="178"/>
    </location>
</feature>
<feature type="signal peptide" evidence="11">
    <location>
        <begin position="1"/>
        <end position="21"/>
    </location>
</feature>
<keyword evidence="5 10" id="KW-1133">Transmembrane helix</keyword>
<evidence type="ECO:0000256" key="8">
    <source>
        <dbReference type="ARBA" id="ARBA00023180"/>
    </source>
</evidence>